<keyword evidence="2" id="KW-0813">Transport</keyword>
<dbReference type="AlphaFoldDB" id="A0A3B0CXH5"/>
<accession>A0A3B0CXH5</accession>
<feature type="transmembrane region" description="Helical" evidence="7">
    <location>
        <begin position="315"/>
        <end position="336"/>
    </location>
</feature>
<keyword evidence="3" id="KW-1003">Cell membrane</keyword>
<evidence type="ECO:0000256" key="7">
    <source>
        <dbReference type="SAM" id="Phobius"/>
    </source>
</evidence>
<comment type="subcellular location">
    <subcellularLocation>
        <location evidence="1">Cell membrane</location>
        <topology evidence="1">Multi-pass membrane protein</topology>
    </subcellularLocation>
</comment>
<feature type="transmembrane region" description="Helical" evidence="7">
    <location>
        <begin position="90"/>
        <end position="112"/>
    </location>
</feature>
<feature type="domain" description="Major facilitator superfamily (MFS) profile" evidence="8">
    <location>
        <begin position="1"/>
        <end position="403"/>
    </location>
</feature>
<dbReference type="GO" id="GO:0022857">
    <property type="term" value="F:transmembrane transporter activity"/>
    <property type="evidence" value="ECO:0007669"/>
    <property type="project" value="InterPro"/>
</dbReference>
<keyword evidence="5 7" id="KW-1133">Transmembrane helix</keyword>
<feature type="transmembrane region" description="Helical" evidence="7">
    <location>
        <begin position="348"/>
        <end position="367"/>
    </location>
</feature>
<dbReference type="Pfam" id="PF07690">
    <property type="entry name" value="MFS_1"/>
    <property type="match status" value="2"/>
</dbReference>
<feature type="transmembrane region" description="Helical" evidence="7">
    <location>
        <begin position="124"/>
        <end position="147"/>
    </location>
</feature>
<evidence type="ECO:0000256" key="2">
    <source>
        <dbReference type="ARBA" id="ARBA00022448"/>
    </source>
</evidence>
<name>A0A3B0CXH5_9BACL</name>
<feature type="transmembrane region" description="Helical" evidence="7">
    <location>
        <begin position="153"/>
        <end position="174"/>
    </location>
</feature>
<dbReference type="PROSITE" id="PS50850">
    <property type="entry name" value="MFS"/>
    <property type="match status" value="1"/>
</dbReference>
<dbReference type="EMBL" id="RBAH01000001">
    <property type="protein sequence ID" value="RKN87019.1"/>
    <property type="molecule type" value="Genomic_DNA"/>
</dbReference>
<dbReference type="InterPro" id="IPR050171">
    <property type="entry name" value="MFS_Transporters"/>
</dbReference>
<dbReference type="CDD" id="cd17325">
    <property type="entry name" value="MFS_MdtG_SLC18_like"/>
    <property type="match status" value="1"/>
</dbReference>
<reference evidence="9 10" key="1">
    <citation type="journal article" date="2007" name="Int. J. Syst. Evol. Microbiol.">
        <title>Paenibacillus ginsengarvi sp. nov., isolated from soil from ginseng cultivation.</title>
        <authorList>
            <person name="Yoon M.H."/>
            <person name="Ten L.N."/>
            <person name="Im W.T."/>
        </authorList>
    </citation>
    <scope>NUCLEOTIDE SEQUENCE [LARGE SCALE GENOMIC DNA]</scope>
    <source>
        <strain evidence="9 10">KCTC 13059</strain>
    </source>
</reference>
<gene>
    <name evidence="9" type="ORF">D7M11_01750</name>
</gene>
<protein>
    <submittedName>
        <fullName evidence="9">MFS transporter</fullName>
    </submittedName>
</protein>
<evidence type="ECO:0000259" key="8">
    <source>
        <dbReference type="PROSITE" id="PS50850"/>
    </source>
</evidence>
<evidence type="ECO:0000313" key="9">
    <source>
        <dbReference type="EMBL" id="RKN87019.1"/>
    </source>
</evidence>
<keyword evidence="10" id="KW-1185">Reference proteome</keyword>
<dbReference type="OrthoDB" id="9815817at2"/>
<feature type="transmembrane region" description="Helical" evidence="7">
    <location>
        <begin position="379"/>
        <end position="400"/>
    </location>
</feature>
<evidence type="ECO:0000256" key="1">
    <source>
        <dbReference type="ARBA" id="ARBA00004651"/>
    </source>
</evidence>
<dbReference type="InterPro" id="IPR011701">
    <property type="entry name" value="MFS"/>
</dbReference>
<dbReference type="InterPro" id="IPR020846">
    <property type="entry name" value="MFS_dom"/>
</dbReference>
<organism evidence="9 10">
    <name type="scientific">Paenibacillus ginsengarvi</name>
    <dbReference type="NCBI Taxonomy" id="400777"/>
    <lineage>
        <taxon>Bacteria</taxon>
        <taxon>Bacillati</taxon>
        <taxon>Bacillota</taxon>
        <taxon>Bacilli</taxon>
        <taxon>Bacillales</taxon>
        <taxon>Paenibacillaceae</taxon>
        <taxon>Paenibacillus</taxon>
    </lineage>
</organism>
<dbReference type="SUPFAM" id="SSF103473">
    <property type="entry name" value="MFS general substrate transporter"/>
    <property type="match status" value="1"/>
</dbReference>
<keyword evidence="4 7" id="KW-0812">Transmembrane</keyword>
<evidence type="ECO:0000256" key="6">
    <source>
        <dbReference type="ARBA" id="ARBA00023136"/>
    </source>
</evidence>
<dbReference type="InterPro" id="IPR036259">
    <property type="entry name" value="MFS_trans_sf"/>
</dbReference>
<evidence type="ECO:0000256" key="3">
    <source>
        <dbReference type="ARBA" id="ARBA00022475"/>
    </source>
</evidence>
<evidence type="ECO:0000256" key="5">
    <source>
        <dbReference type="ARBA" id="ARBA00022989"/>
    </source>
</evidence>
<evidence type="ECO:0000256" key="4">
    <source>
        <dbReference type="ARBA" id="ARBA00022692"/>
    </source>
</evidence>
<feature type="transmembrane region" description="Helical" evidence="7">
    <location>
        <begin position="261"/>
        <end position="283"/>
    </location>
</feature>
<feature type="transmembrane region" description="Helical" evidence="7">
    <location>
        <begin position="226"/>
        <end position="249"/>
    </location>
</feature>
<dbReference type="GO" id="GO:0005886">
    <property type="term" value="C:plasma membrane"/>
    <property type="evidence" value="ECO:0007669"/>
    <property type="project" value="UniProtKB-SubCell"/>
</dbReference>
<proteinExistence type="predicted"/>
<evidence type="ECO:0000313" key="10">
    <source>
        <dbReference type="Proteomes" id="UP000282311"/>
    </source>
</evidence>
<comment type="caution">
    <text evidence="9">The sequence shown here is derived from an EMBL/GenBank/DDBJ whole genome shotgun (WGS) entry which is preliminary data.</text>
</comment>
<dbReference type="Gene3D" id="1.20.1250.20">
    <property type="entry name" value="MFS general substrate transporter like domains"/>
    <property type="match status" value="2"/>
</dbReference>
<sequence>MLLVIMFIVEFVKGAILVSILPIYMKSALGISTFIIGWTMAFQYIGDNVFRSPVGWLIDKIGYRPVMLTGVLLTFVSVLIMVTFSHSAWLIVACTLLGIGTSPLWPCVITGATESVGENGSGTMMSVIYTAWLSGVGLGPVVINFFVGETYTLAFRLLLLLTVLCVIVTCFLPAGDKRGAASVKTMWAEWKGKRSKSRQAGSVWSRQLDKIRRYLDEARSSLHVSWAFYPALFAQTFALGLLTPVLTLYARTVLHLSPTQYSMFLVAGGAITVLFLVPVGKLVDRWGTKWFINAGLLLSAFSLLTFPFITQVSVILVLVTLMGIGYALLIPSWNAMIASVIPSEKRGAIWGFFLTIEGCGNVFGPIISGKLWDAIGHRAPFIASGVVLIVLFVLQLFIAVRRQIVVK</sequence>
<feature type="transmembrane region" description="Helical" evidence="7">
    <location>
        <begin position="66"/>
        <end position="84"/>
    </location>
</feature>
<dbReference type="PANTHER" id="PTHR23517">
    <property type="entry name" value="RESISTANCE PROTEIN MDTM, PUTATIVE-RELATED-RELATED"/>
    <property type="match status" value="1"/>
</dbReference>
<dbReference type="Proteomes" id="UP000282311">
    <property type="component" value="Unassembled WGS sequence"/>
</dbReference>
<feature type="transmembrane region" description="Helical" evidence="7">
    <location>
        <begin position="24"/>
        <end position="45"/>
    </location>
</feature>
<keyword evidence="6 7" id="KW-0472">Membrane</keyword>